<dbReference type="STRING" id="1348624.GCA_001591545_02224"/>
<evidence type="ECO:0000259" key="1">
    <source>
        <dbReference type="Pfam" id="PF01261"/>
    </source>
</evidence>
<gene>
    <name evidence="2" type="ORF">NCTC4824_03558</name>
</gene>
<evidence type="ECO:0000313" key="2">
    <source>
        <dbReference type="EMBL" id="SQI62037.1"/>
    </source>
</evidence>
<keyword evidence="3" id="KW-1185">Reference proteome</keyword>
<dbReference type="Gene3D" id="3.20.20.150">
    <property type="entry name" value="Divalent-metal-dependent TIM barrel enzymes"/>
    <property type="match status" value="1"/>
</dbReference>
<dbReference type="PANTHER" id="PTHR12110">
    <property type="entry name" value="HYDROXYPYRUVATE ISOMERASE"/>
    <property type="match status" value="1"/>
</dbReference>
<dbReference type="KEGG" id="blen:NCTC4824_03558"/>
<accession>A0A2X4WBG1</accession>
<dbReference type="RefSeq" id="WP_066141496.1">
    <property type="nucleotide sequence ID" value="NZ_CBCSGM010000003.1"/>
</dbReference>
<dbReference type="EMBL" id="LS483476">
    <property type="protein sequence ID" value="SQI62037.1"/>
    <property type="molecule type" value="Genomic_DNA"/>
</dbReference>
<dbReference type="Proteomes" id="UP000249134">
    <property type="component" value="Chromosome 1"/>
</dbReference>
<dbReference type="InterPro" id="IPR050312">
    <property type="entry name" value="IolE/XylAMocC-like"/>
</dbReference>
<sequence length="265" mass="30221">MDQLRIASTLCWAYKIEDVLQIASRFQIGGVEVWADHFWFYDSDPKQVNQIREESGQKLTMHASSWDLNICALNQGVREQSIGEIKKSILLAEQIGADNITLHPGKKTLVSLSQSMHMELLFEGLHDIVSFAKGKGKTLSLELMEPIPKEFIVSPNIINRVTGVFQPDLQTTFDVAHISLTEDVYEQWLQTLYVNKIHISDVSKHQLHIPLGDGILPTNTLLRFLQMQDVPIVIEGFDPSVGLAWLRRNMQFFETIASKKREVFF</sequence>
<dbReference type="InterPro" id="IPR013022">
    <property type="entry name" value="Xyl_isomerase-like_TIM-brl"/>
</dbReference>
<proteinExistence type="predicted"/>
<evidence type="ECO:0000313" key="3">
    <source>
        <dbReference type="Proteomes" id="UP000249134"/>
    </source>
</evidence>
<dbReference type="AlphaFoldDB" id="A0A2X4WBG1"/>
<organism evidence="2 3">
    <name type="scientific">Lederbergia lenta</name>
    <name type="common">Bacillus lentus</name>
    <dbReference type="NCBI Taxonomy" id="1467"/>
    <lineage>
        <taxon>Bacteria</taxon>
        <taxon>Bacillati</taxon>
        <taxon>Bacillota</taxon>
        <taxon>Bacilli</taxon>
        <taxon>Bacillales</taxon>
        <taxon>Bacillaceae</taxon>
        <taxon>Lederbergia</taxon>
    </lineage>
</organism>
<protein>
    <submittedName>
        <fullName evidence="2">Fructoselysine 3-epimerase</fullName>
    </submittedName>
</protein>
<feature type="domain" description="Xylose isomerase-like TIM barrel" evidence="1">
    <location>
        <begin position="22"/>
        <end position="254"/>
    </location>
</feature>
<reference evidence="2 3" key="1">
    <citation type="submission" date="2018-06" db="EMBL/GenBank/DDBJ databases">
        <authorList>
            <consortium name="Pathogen Informatics"/>
            <person name="Doyle S."/>
        </authorList>
    </citation>
    <scope>NUCLEOTIDE SEQUENCE [LARGE SCALE GENOMIC DNA]</scope>
    <source>
        <strain evidence="2 3">NCTC4824</strain>
    </source>
</reference>
<name>A0A2X4WBG1_LEDLE</name>
<dbReference type="Pfam" id="PF01261">
    <property type="entry name" value="AP_endonuc_2"/>
    <property type="match status" value="1"/>
</dbReference>
<dbReference type="InterPro" id="IPR036237">
    <property type="entry name" value="Xyl_isomerase-like_sf"/>
</dbReference>
<dbReference type="SUPFAM" id="SSF51658">
    <property type="entry name" value="Xylose isomerase-like"/>
    <property type="match status" value="1"/>
</dbReference>